<evidence type="ECO:0000256" key="1">
    <source>
        <dbReference type="ARBA" id="ARBA00004123"/>
    </source>
</evidence>
<dbReference type="AlphaFoldDB" id="A0A9Q1ADD5"/>
<comment type="subcellular location">
    <subcellularLocation>
        <location evidence="1">Nucleus</location>
    </subcellularLocation>
</comment>
<dbReference type="Proteomes" id="UP001151532">
    <property type="component" value="Chromosome 4"/>
</dbReference>
<evidence type="ECO:0000256" key="4">
    <source>
        <dbReference type="ARBA" id="ARBA00023163"/>
    </source>
</evidence>
<name>A0A9Q1ADD5_SALPP</name>
<evidence type="ECO:0000256" key="2">
    <source>
        <dbReference type="ARBA" id="ARBA00023015"/>
    </source>
</evidence>
<keyword evidence="5" id="KW-0539">Nucleus</keyword>
<sequence length="256" mass="28266">MSIQSDHRSASEGILENVWASYMGEDGGDKGISNGEQEVSKSWRELPSLDRRDESMGVLRRLPSLGRWISMGAETWEELLDGIIPKLTIPAMIVQKTKPPSSLCSTASTMKAEKVTTRHYRGSEAAAMGKTAEEAALAYDKAALRIRGPKTFLNFPLETVAKAMCVDCSKNDHSNVFSTTISQGNDTSCTFLGSSDKASDIHRKRASRDWEVKSESTMMEQPGLKRMALEQPGLDVVEFQDLGSDYLDSLLSSYLW</sequence>
<dbReference type="Gene3D" id="3.30.730.10">
    <property type="entry name" value="AP2/ERF domain"/>
    <property type="match status" value="1"/>
</dbReference>
<gene>
    <name evidence="7" type="ORF">OIU79_022885</name>
</gene>
<evidence type="ECO:0000259" key="6">
    <source>
        <dbReference type="PROSITE" id="PS51032"/>
    </source>
</evidence>
<protein>
    <submittedName>
        <fullName evidence="7">ETHYLENE-RESPONSIVE TRANSCRIPTION FACTOR ERF091</fullName>
    </submittedName>
</protein>
<dbReference type="SUPFAM" id="SSF54171">
    <property type="entry name" value="DNA-binding domain"/>
    <property type="match status" value="1"/>
</dbReference>
<dbReference type="PROSITE" id="PS51032">
    <property type="entry name" value="AP2_ERF"/>
    <property type="match status" value="1"/>
</dbReference>
<proteinExistence type="predicted"/>
<dbReference type="EMBL" id="JAPFFK010000004">
    <property type="protein sequence ID" value="KAJ6767009.1"/>
    <property type="molecule type" value="Genomic_DNA"/>
</dbReference>
<dbReference type="InterPro" id="IPR036955">
    <property type="entry name" value="AP2/ERF_dom_sf"/>
</dbReference>
<dbReference type="SMART" id="SM00380">
    <property type="entry name" value="AP2"/>
    <property type="match status" value="1"/>
</dbReference>
<dbReference type="GO" id="GO:0003700">
    <property type="term" value="F:DNA-binding transcription factor activity"/>
    <property type="evidence" value="ECO:0007669"/>
    <property type="project" value="InterPro"/>
</dbReference>
<comment type="caution">
    <text evidence="7">The sequence shown here is derived from an EMBL/GenBank/DDBJ whole genome shotgun (WGS) entry which is preliminary data.</text>
</comment>
<feature type="domain" description="AP2/ERF" evidence="6">
    <location>
        <begin position="54"/>
        <end position="156"/>
    </location>
</feature>
<keyword evidence="8" id="KW-1185">Reference proteome</keyword>
<evidence type="ECO:0000256" key="3">
    <source>
        <dbReference type="ARBA" id="ARBA00023125"/>
    </source>
</evidence>
<organism evidence="7 8">
    <name type="scientific">Salix purpurea</name>
    <name type="common">Purple osier willow</name>
    <dbReference type="NCBI Taxonomy" id="77065"/>
    <lineage>
        <taxon>Eukaryota</taxon>
        <taxon>Viridiplantae</taxon>
        <taxon>Streptophyta</taxon>
        <taxon>Embryophyta</taxon>
        <taxon>Tracheophyta</taxon>
        <taxon>Spermatophyta</taxon>
        <taxon>Magnoliopsida</taxon>
        <taxon>eudicotyledons</taxon>
        <taxon>Gunneridae</taxon>
        <taxon>Pentapetalae</taxon>
        <taxon>rosids</taxon>
        <taxon>fabids</taxon>
        <taxon>Malpighiales</taxon>
        <taxon>Salicaceae</taxon>
        <taxon>Saliceae</taxon>
        <taxon>Salix</taxon>
    </lineage>
</organism>
<keyword evidence="2" id="KW-0805">Transcription regulation</keyword>
<dbReference type="OrthoDB" id="740418at2759"/>
<keyword evidence="4" id="KW-0804">Transcription</keyword>
<keyword evidence="3" id="KW-0238">DNA-binding</keyword>
<dbReference type="GO" id="GO:0003677">
    <property type="term" value="F:DNA binding"/>
    <property type="evidence" value="ECO:0007669"/>
    <property type="project" value="UniProtKB-KW"/>
</dbReference>
<accession>A0A9Q1ADD5</accession>
<evidence type="ECO:0000256" key="5">
    <source>
        <dbReference type="ARBA" id="ARBA00023242"/>
    </source>
</evidence>
<reference evidence="7" key="2">
    <citation type="journal article" date="2023" name="Int. J. Mol. Sci.">
        <title>De Novo Assembly and Annotation of 11 Diverse Shrub Willow (Salix) Genomes Reveals Novel Gene Organization in Sex-Linked Regions.</title>
        <authorList>
            <person name="Hyden B."/>
            <person name="Feng K."/>
            <person name="Yates T.B."/>
            <person name="Jawdy S."/>
            <person name="Cereghino C."/>
            <person name="Smart L.B."/>
            <person name="Muchero W."/>
        </authorList>
    </citation>
    <scope>NUCLEOTIDE SEQUENCE</scope>
    <source>
        <tissue evidence="7">Shoot tip</tissue>
    </source>
</reference>
<evidence type="ECO:0000313" key="7">
    <source>
        <dbReference type="EMBL" id="KAJ6767009.1"/>
    </source>
</evidence>
<dbReference type="InterPro" id="IPR001471">
    <property type="entry name" value="AP2/ERF_dom"/>
</dbReference>
<reference evidence="7" key="1">
    <citation type="submission" date="2022-11" db="EMBL/GenBank/DDBJ databases">
        <authorList>
            <person name="Hyden B.L."/>
            <person name="Feng K."/>
            <person name="Yates T."/>
            <person name="Jawdy S."/>
            <person name="Smart L.B."/>
            <person name="Muchero W."/>
        </authorList>
    </citation>
    <scope>NUCLEOTIDE SEQUENCE</scope>
    <source>
        <tissue evidence="7">Shoot tip</tissue>
    </source>
</reference>
<dbReference type="GO" id="GO:0005634">
    <property type="term" value="C:nucleus"/>
    <property type="evidence" value="ECO:0007669"/>
    <property type="project" value="UniProtKB-SubCell"/>
</dbReference>
<dbReference type="InterPro" id="IPR016177">
    <property type="entry name" value="DNA-bd_dom_sf"/>
</dbReference>
<evidence type="ECO:0000313" key="8">
    <source>
        <dbReference type="Proteomes" id="UP001151532"/>
    </source>
</evidence>